<organism evidence="2">
    <name type="scientific">Anopheles sinensis</name>
    <name type="common">Mosquito</name>
    <dbReference type="NCBI Taxonomy" id="74873"/>
    <lineage>
        <taxon>Eukaryota</taxon>
        <taxon>Metazoa</taxon>
        <taxon>Ecdysozoa</taxon>
        <taxon>Arthropoda</taxon>
        <taxon>Hexapoda</taxon>
        <taxon>Insecta</taxon>
        <taxon>Pterygota</taxon>
        <taxon>Neoptera</taxon>
        <taxon>Endopterygota</taxon>
        <taxon>Diptera</taxon>
        <taxon>Nematocera</taxon>
        <taxon>Culicoidea</taxon>
        <taxon>Culicidae</taxon>
        <taxon>Anophelinae</taxon>
        <taxon>Anopheles</taxon>
    </lineage>
</organism>
<dbReference type="AlphaFoldDB" id="A0A084WL02"/>
<accession>A0A084WL02</accession>
<dbReference type="VEuPathDB" id="VectorBase:ASIC019243"/>
<evidence type="ECO:0000256" key="1">
    <source>
        <dbReference type="SAM" id="SignalP"/>
    </source>
</evidence>
<dbReference type="EnsemblMetazoa" id="ASIC019243-RA">
    <property type="protein sequence ID" value="ASIC019243-PA"/>
    <property type="gene ID" value="ASIC019243"/>
</dbReference>
<dbReference type="EMBL" id="ATLV01024164">
    <property type="status" value="NOT_ANNOTATED_CDS"/>
    <property type="molecule type" value="Genomic_DNA"/>
</dbReference>
<gene>
    <name evidence="2" type="ORF">ZHAS_00019243</name>
</gene>
<reference evidence="3" key="2">
    <citation type="submission" date="2020-05" db="UniProtKB">
        <authorList>
            <consortium name="EnsemblMetazoa"/>
        </authorList>
    </citation>
    <scope>IDENTIFICATION</scope>
</reference>
<keyword evidence="4" id="KW-1185">Reference proteome</keyword>
<dbReference type="OMA" id="VPVYRTF"/>
<protein>
    <submittedName>
        <fullName evidence="2">AGAP007150-PA-like protein</fullName>
    </submittedName>
</protein>
<sequence length="86" mass="9330">MFAKLFIVAMVLACATAGLVDRPYSPVVARDGRAYSVYSSGVPVAQTYSTYSSDVPVYRTFSPFSASPVSYQTYSAPVVASPYYYV</sequence>
<evidence type="ECO:0000313" key="2">
    <source>
        <dbReference type="EMBL" id="KFB50896.1"/>
    </source>
</evidence>
<feature type="chain" id="PRO_5001784919" evidence="1">
    <location>
        <begin position="18"/>
        <end position="86"/>
    </location>
</feature>
<dbReference type="Proteomes" id="UP000030765">
    <property type="component" value="Unassembled WGS sequence"/>
</dbReference>
<dbReference type="EMBL" id="KE525350">
    <property type="protein sequence ID" value="KFB50896.1"/>
    <property type="molecule type" value="Genomic_DNA"/>
</dbReference>
<evidence type="ECO:0000313" key="4">
    <source>
        <dbReference type="Proteomes" id="UP000030765"/>
    </source>
</evidence>
<keyword evidence="1" id="KW-0732">Signal</keyword>
<evidence type="ECO:0000313" key="3">
    <source>
        <dbReference type="EnsemblMetazoa" id="ASIC019243-PA"/>
    </source>
</evidence>
<feature type="signal peptide" evidence="1">
    <location>
        <begin position="1"/>
        <end position="17"/>
    </location>
</feature>
<proteinExistence type="predicted"/>
<name>A0A084WL02_ANOSI</name>
<reference evidence="2 4" key="1">
    <citation type="journal article" date="2014" name="BMC Genomics">
        <title>Genome sequence of Anopheles sinensis provides insight into genetics basis of mosquito competence for malaria parasites.</title>
        <authorList>
            <person name="Zhou D."/>
            <person name="Zhang D."/>
            <person name="Ding G."/>
            <person name="Shi L."/>
            <person name="Hou Q."/>
            <person name="Ye Y."/>
            <person name="Xu Y."/>
            <person name="Zhou H."/>
            <person name="Xiong C."/>
            <person name="Li S."/>
            <person name="Yu J."/>
            <person name="Hong S."/>
            <person name="Yu X."/>
            <person name="Zou P."/>
            <person name="Chen C."/>
            <person name="Chang X."/>
            <person name="Wang W."/>
            <person name="Lv Y."/>
            <person name="Sun Y."/>
            <person name="Ma L."/>
            <person name="Shen B."/>
            <person name="Zhu C."/>
        </authorList>
    </citation>
    <scope>NUCLEOTIDE SEQUENCE [LARGE SCALE GENOMIC DNA]</scope>
</reference>
<dbReference type="VEuPathDB" id="VectorBase:ASIS004817"/>